<keyword evidence="4" id="KW-0156">Chromatin regulator</keyword>
<evidence type="ECO:0000256" key="6">
    <source>
        <dbReference type="SAM" id="MobiDB-lite"/>
    </source>
</evidence>
<keyword evidence="2 5" id="KW-0863">Zinc-finger</keyword>
<feature type="compositionally biased region" description="Low complexity" evidence="6">
    <location>
        <begin position="183"/>
        <end position="203"/>
    </location>
</feature>
<evidence type="ECO:0000256" key="4">
    <source>
        <dbReference type="ARBA" id="ARBA00022853"/>
    </source>
</evidence>
<dbReference type="Pfam" id="PF20826">
    <property type="entry name" value="PHD_5"/>
    <property type="match status" value="1"/>
</dbReference>
<dbReference type="STRING" id="5643.A0A060SPN9"/>
<feature type="compositionally biased region" description="Low complexity" evidence="6">
    <location>
        <begin position="16"/>
        <end position="33"/>
    </location>
</feature>
<dbReference type="GO" id="GO:0006325">
    <property type="term" value="P:chromatin organization"/>
    <property type="evidence" value="ECO:0007669"/>
    <property type="project" value="UniProtKB-KW"/>
</dbReference>
<feature type="compositionally biased region" description="Polar residues" evidence="6">
    <location>
        <begin position="144"/>
        <end position="163"/>
    </location>
</feature>
<feature type="compositionally biased region" description="Polar residues" evidence="6">
    <location>
        <begin position="172"/>
        <end position="182"/>
    </location>
</feature>
<accession>A0A060SPN9</accession>
<evidence type="ECO:0000313" key="9">
    <source>
        <dbReference type="Proteomes" id="UP000029665"/>
    </source>
</evidence>
<dbReference type="PROSITE" id="PS50016">
    <property type="entry name" value="ZF_PHD_2"/>
    <property type="match status" value="1"/>
</dbReference>
<sequence length="203" mass="21500">MPSDATEAALGLLGLTTPFTHSAPPPSSSTSPTVPAKRKQPPSAPLDDSPVNTDTINCICGLSYDDGFSIACDSCARWCHAACFHIDESQVPDEWLCWICDPRPIHKDHAVSTQRSRQRPAPPASNAGKRRATSPGVDRKTRKPSGTNGQVAHPTLQQTTSVAPPSPPPLTHNCTIPTTIQKTSMSTSTSPGITPTSPSQRTS</sequence>
<evidence type="ECO:0000313" key="8">
    <source>
        <dbReference type="EMBL" id="CDO76146.1"/>
    </source>
</evidence>
<dbReference type="Proteomes" id="UP000029665">
    <property type="component" value="Unassembled WGS sequence"/>
</dbReference>
<dbReference type="GO" id="GO:0034967">
    <property type="term" value="C:Set3 complex"/>
    <property type="evidence" value="ECO:0007669"/>
    <property type="project" value="TreeGrafter"/>
</dbReference>
<reference evidence="8" key="1">
    <citation type="submission" date="2014-01" db="EMBL/GenBank/DDBJ databases">
        <title>The genome of the white-rot fungus Pycnoporus cinnabarinus: a basidiomycete model with a versatile arsenal for lignocellulosic biomass breakdown.</title>
        <authorList>
            <person name="Levasseur A."/>
            <person name="Lomascolo A."/>
            <person name="Ruiz-Duenas F.J."/>
            <person name="Uzan E."/>
            <person name="Piumi F."/>
            <person name="Kues U."/>
            <person name="Ram A.F.J."/>
            <person name="Murat C."/>
            <person name="Haon M."/>
            <person name="Benoit I."/>
            <person name="Arfi Y."/>
            <person name="Chevret D."/>
            <person name="Drula E."/>
            <person name="Kwon M.J."/>
            <person name="Gouret P."/>
            <person name="Lesage-Meessen L."/>
            <person name="Lombard V."/>
            <person name="Mariette J."/>
            <person name="Noirot C."/>
            <person name="Park J."/>
            <person name="Patyshakuliyeva A."/>
            <person name="Wieneger R.A.B."/>
            <person name="Wosten H.A.B."/>
            <person name="Martin F."/>
            <person name="Coutinho P.M."/>
            <person name="de Vries R."/>
            <person name="Martinez A.T."/>
            <person name="Klopp C."/>
            <person name="Pontarotti P."/>
            <person name="Henrissat B."/>
            <person name="Record E."/>
        </authorList>
    </citation>
    <scope>NUCLEOTIDE SEQUENCE [LARGE SCALE GENOMIC DNA]</scope>
    <source>
        <strain evidence="8">BRFM137</strain>
    </source>
</reference>
<feature type="domain" description="PHD-type" evidence="7">
    <location>
        <begin position="55"/>
        <end position="103"/>
    </location>
</feature>
<gene>
    <name evidence="8" type="ORF">BN946_scf185027.g9</name>
</gene>
<comment type="caution">
    <text evidence="8">The sequence shown here is derived from an EMBL/GenBank/DDBJ whole genome shotgun (WGS) entry which is preliminary data.</text>
</comment>
<dbReference type="InterPro" id="IPR011011">
    <property type="entry name" value="Znf_FYVE_PHD"/>
</dbReference>
<dbReference type="HOGENOM" id="CLU_1349517_0_0_1"/>
<dbReference type="GO" id="GO:0006355">
    <property type="term" value="P:regulation of DNA-templated transcription"/>
    <property type="evidence" value="ECO:0007669"/>
    <property type="project" value="TreeGrafter"/>
</dbReference>
<dbReference type="InterPro" id="IPR001965">
    <property type="entry name" value="Znf_PHD"/>
</dbReference>
<keyword evidence="9" id="KW-1185">Reference proteome</keyword>
<evidence type="ECO:0000256" key="3">
    <source>
        <dbReference type="ARBA" id="ARBA00022833"/>
    </source>
</evidence>
<dbReference type="SMART" id="SM00249">
    <property type="entry name" value="PHD"/>
    <property type="match status" value="1"/>
</dbReference>
<dbReference type="OrthoDB" id="79252at2759"/>
<dbReference type="AlphaFoldDB" id="A0A060SPN9"/>
<dbReference type="PANTHER" id="PTHR46462">
    <property type="entry name" value="UPSET, ISOFORM A"/>
    <property type="match status" value="1"/>
</dbReference>
<protein>
    <recommendedName>
        <fullName evidence="7">PHD-type domain-containing protein</fullName>
    </recommendedName>
</protein>
<dbReference type="InterPro" id="IPR019787">
    <property type="entry name" value="Znf_PHD-finger"/>
</dbReference>
<proteinExistence type="predicted"/>
<evidence type="ECO:0000256" key="1">
    <source>
        <dbReference type="ARBA" id="ARBA00022723"/>
    </source>
</evidence>
<name>A0A060SPN9_PYCCI</name>
<dbReference type="InterPro" id="IPR013083">
    <property type="entry name" value="Znf_RING/FYVE/PHD"/>
</dbReference>
<keyword evidence="1" id="KW-0479">Metal-binding</keyword>
<keyword evidence="3" id="KW-0862">Zinc</keyword>
<dbReference type="Gene3D" id="3.30.40.10">
    <property type="entry name" value="Zinc/RING finger domain, C3HC4 (zinc finger)"/>
    <property type="match status" value="1"/>
</dbReference>
<dbReference type="SUPFAM" id="SSF57903">
    <property type="entry name" value="FYVE/PHD zinc finger"/>
    <property type="match status" value="1"/>
</dbReference>
<evidence type="ECO:0000256" key="2">
    <source>
        <dbReference type="ARBA" id="ARBA00022771"/>
    </source>
</evidence>
<dbReference type="PANTHER" id="PTHR46462:SF3">
    <property type="entry name" value="UPSET, ISOFORM A"/>
    <property type="match status" value="1"/>
</dbReference>
<feature type="region of interest" description="Disordered" evidence="6">
    <location>
        <begin position="109"/>
        <end position="203"/>
    </location>
</feature>
<dbReference type="GO" id="GO:0070210">
    <property type="term" value="C:Rpd3L-Expanded complex"/>
    <property type="evidence" value="ECO:0007669"/>
    <property type="project" value="TreeGrafter"/>
</dbReference>
<evidence type="ECO:0000259" key="7">
    <source>
        <dbReference type="PROSITE" id="PS50016"/>
    </source>
</evidence>
<dbReference type="EMBL" id="CCBP010000342">
    <property type="protein sequence ID" value="CDO76146.1"/>
    <property type="molecule type" value="Genomic_DNA"/>
</dbReference>
<dbReference type="GO" id="GO:0008270">
    <property type="term" value="F:zinc ion binding"/>
    <property type="evidence" value="ECO:0007669"/>
    <property type="project" value="UniProtKB-KW"/>
</dbReference>
<organism evidence="8 9">
    <name type="scientific">Pycnoporus cinnabarinus</name>
    <name type="common">Cinnabar-red polypore</name>
    <name type="synonym">Trametes cinnabarina</name>
    <dbReference type="NCBI Taxonomy" id="5643"/>
    <lineage>
        <taxon>Eukaryota</taxon>
        <taxon>Fungi</taxon>
        <taxon>Dikarya</taxon>
        <taxon>Basidiomycota</taxon>
        <taxon>Agaricomycotina</taxon>
        <taxon>Agaricomycetes</taxon>
        <taxon>Polyporales</taxon>
        <taxon>Polyporaceae</taxon>
        <taxon>Trametes</taxon>
    </lineage>
</organism>
<feature type="region of interest" description="Disordered" evidence="6">
    <location>
        <begin position="16"/>
        <end position="49"/>
    </location>
</feature>
<evidence type="ECO:0000256" key="5">
    <source>
        <dbReference type="PROSITE-ProRule" id="PRU00146"/>
    </source>
</evidence>